<dbReference type="Gene3D" id="1.10.490.20">
    <property type="entry name" value="Phycocyanins"/>
    <property type="match status" value="1"/>
</dbReference>
<organism evidence="5 6">
    <name type="scientific">Aeromicrobium yanjiei</name>
    <dbReference type="NCBI Taxonomy" id="2662028"/>
    <lineage>
        <taxon>Bacteria</taxon>
        <taxon>Bacillati</taxon>
        <taxon>Actinomycetota</taxon>
        <taxon>Actinomycetes</taxon>
        <taxon>Propionibacteriales</taxon>
        <taxon>Nocardioidaceae</taxon>
        <taxon>Aeromicrobium</taxon>
    </lineage>
</organism>
<dbReference type="InterPro" id="IPR036594">
    <property type="entry name" value="Meth_synthase_dom"/>
</dbReference>
<reference evidence="5 6" key="1">
    <citation type="submission" date="2019-11" db="EMBL/GenBank/DDBJ databases">
        <authorList>
            <person name="Li J."/>
        </authorList>
    </citation>
    <scope>NUCLEOTIDE SEQUENCE [LARGE SCALE GENOMIC DNA]</scope>
    <source>
        <strain evidence="5 6">MF47</strain>
    </source>
</reference>
<dbReference type="InterPro" id="IPR009050">
    <property type="entry name" value="Globin-like_sf"/>
</dbReference>
<dbReference type="PROSITE" id="PS51332">
    <property type="entry name" value="B12_BINDING"/>
    <property type="match status" value="1"/>
</dbReference>
<feature type="domain" description="B12-binding" evidence="4">
    <location>
        <begin position="92"/>
        <end position="222"/>
    </location>
</feature>
<dbReference type="GO" id="GO:0031419">
    <property type="term" value="F:cobalamin binding"/>
    <property type="evidence" value="ECO:0007669"/>
    <property type="project" value="InterPro"/>
</dbReference>
<evidence type="ECO:0000259" key="4">
    <source>
        <dbReference type="PROSITE" id="PS51332"/>
    </source>
</evidence>
<dbReference type="Proteomes" id="UP000392064">
    <property type="component" value="Chromosome"/>
</dbReference>
<evidence type="ECO:0000256" key="1">
    <source>
        <dbReference type="ARBA" id="ARBA00008182"/>
    </source>
</evidence>
<evidence type="ECO:0000313" key="5">
    <source>
        <dbReference type="EMBL" id="QGG40759.1"/>
    </source>
</evidence>
<name>A0A5Q2MGA4_9ACTN</name>
<sequence>MKSLTASADQYVRAVDAFDPRAASDLVVALLDEGAPMIEIIKHVLGPAQVRTGRLWETGRWSVADEHVATSVTDSALSALTYAATPRAEVPTHHVAVACAEGEWHSMPARMAAAIAGATGRVRVTMLGPSMPARHLHRRLSAGDIDVLALSCTMPTNLIGAAGCVAAAHDAGVPVIAGGRAFGDSPRRADAIGADRWAHDAELILGTPPALTGRSRDVSAEILMLDAPDEATVSAAQDRMMAAFPELSSMTAYQHARTREDLVWILRHTAAAVLTDDPSIVQHLLTWLCDLLREDVPASTIITTAELMADTLEPLSPTGAAMLRRGAGSVPA</sequence>
<dbReference type="EMBL" id="CP045737">
    <property type="protein sequence ID" value="QGG40759.1"/>
    <property type="molecule type" value="Genomic_DNA"/>
</dbReference>
<accession>A0A5Q2MGA4</accession>
<keyword evidence="2" id="KW-0157">Chromophore</keyword>
<dbReference type="InterPro" id="IPR036724">
    <property type="entry name" value="Cobalamin-bd_sf"/>
</dbReference>
<evidence type="ECO:0000313" key="6">
    <source>
        <dbReference type="Proteomes" id="UP000392064"/>
    </source>
</evidence>
<keyword evidence="6" id="KW-1185">Reference proteome</keyword>
<gene>
    <name evidence="5" type="ORF">GEV26_04925</name>
</gene>
<dbReference type="InterPro" id="IPR038719">
    <property type="entry name" value="Phycobilisome_asu/bsu_sf"/>
</dbReference>
<dbReference type="Pfam" id="PF02310">
    <property type="entry name" value="B12-binding"/>
    <property type="match status" value="1"/>
</dbReference>
<dbReference type="AlphaFoldDB" id="A0A5Q2MGA4"/>
<evidence type="ECO:0000256" key="2">
    <source>
        <dbReference type="ARBA" id="ARBA00022991"/>
    </source>
</evidence>
<dbReference type="InterPro" id="IPR003759">
    <property type="entry name" value="Cbl-bd_cap"/>
</dbReference>
<dbReference type="RefSeq" id="WP_153652030.1">
    <property type="nucleotide sequence ID" value="NZ_CP045737.1"/>
</dbReference>
<keyword evidence="3" id="KW-0089">Bile pigment</keyword>
<comment type="similarity">
    <text evidence="1">Belongs to the phycobiliprotein family.</text>
</comment>
<dbReference type="SUPFAM" id="SSF46458">
    <property type="entry name" value="Globin-like"/>
    <property type="match status" value="1"/>
</dbReference>
<evidence type="ECO:0000256" key="3">
    <source>
        <dbReference type="ARBA" id="ARBA00023307"/>
    </source>
</evidence>
<dbReference type="InterPro" id="IPR006158">
    <property type="entry name" value="Cobalamin-bd"/>
</dbReference>
<dbReference type="KEGG" id="aef:GEV26_04925"/>
<protein>
    <recommendedName>
        <fullName evidence="4">B12-binding domain-containing protein</fullName>
    </recommendedName>
</protein>
<dbReference type="GO" id="GO:0046872">
    <property type="term" value="F:metal ion binding"/>
    <property type="evidence" value="ECO:0007669"/>
    <property type="project" value="InterPro"/>
</dbReference>
<dbReference type="SUPFAM" id="SSF52242">
    <property type="entry name" value="Cobalamin (vitamin B12)-binding domain"/>
    <property type="match status" value="1"/>
</dbReference>
<proteinExistence type="inferred from homology"/>
<dbReference type="Pfam" id="PF02607">
    <property type="entry name" value="B12-binding_2"/>
    <property type="match status" value="1"/>
</dbReference>
<dbReference type="Gene3D" id="3.40.50.280">
    <property type="entry name" value="Cobalamin-binding domain"/>
    <property type="match status" value="1"/>
</dbReference>
<dbReference type="Gene3D" id="1.10.1240.10">
    <property type="entry name" value="Methionine synthase domain"/>
    <property type="match status" value="1"/>
</dbReference>